<organism evidence="3 4">
    <name type="scientific">Dyadobacter pollutisoli</name>
    <dbReference type="NCBI Taxonomy" id="2910158"/>
    <lineage>
        <taxon>Bacteria</taxon>
        <taxon>Pseudomonadati</taxon>
        <taxon>Bacteroidota</taxon>
        <taxon>Cytophagia</taxon>
        <taxon>Cytophagales</taxon>
        <taxon>Spirosomataceae</taxon>
        <taxon>Dyadobacter</taxon>
    </lineage>
</organism>
<dbReference type="Proteomes" id="UP001164653">
    <property type="component" value="Chromosome"/>
</dbReference>
<protein>
    <submittedName>
        <fullName evidence="3">YceI family protein</fullName>
    </submittedName>
</protein>
<dbReference type="SUPFAM" id="SSF101874">
    <property type="entry name" value="YceI-like"/>
    <property type="match status" value="1"/>
</dbReference>
<dbReference type="Pfam" id="PF04264">
    <property type="entry name" value="YceI"/>
    <property type="match status" value="1"/>
</dbReference>
<dbReference type="EMBL" id="CP112998">
    <property type="protein sequence ID" value="WAC11356.1"/>
    <property type="molecule type" value="Genomic_DNA"/>
</dbReference>
<evidence type="ECO:0000256" key="1">
    <source>
        <dbReference type="SAM" id="SignalP"/>
    </source>
</evidence>
<name>A0A9E8SL22_9BACT</name>
<gene>
    <name evidence="3" type="ORF">ON006_26945</name>
</gene>
<evidence type="ECO:0000259" key="2">
    <source>
        <dbReference type="Pfam" id="PF04264"/>
    </source>
</evidence>
<dbReference type="InterPro" id="IPR007372">
    <property type="entry name" value="Lipid/polyisoprenoid-bd_YceI"/>
</dbReference>
<feature type="chain" id="PRO_5039591627" evidence="1">
    <location>
        <begin position="26"/>
        <end position="189"/>
    </location>
</feature>
<dbReference type="AlphaFoldDB" id="A0A9E8SL22"/>
<evidence type="ECO:0000313" key="4">
    <source>
        <dbReference type="Proteomes" id="UP001164653"/>
    </source>
</evidence>
<keyword evidence="1" id="KW-0732">Signal</keyword>
<dbReference type="RefSeq" id="WP_244821288.1">
    <property type="nucleotide sequence ID" value="NZ_CP112998.1"/>
</dbReference>
<dbReference type="Gene3D" id="2.40.128.110">
    <property type="entry name" value="Lipid/polyisoprenoid-binding, YceI-like"/>
    <property type="match status" value="1"/>
</dbReference>
<accession>A0A9E8SL22</accession>
<dbReference type="InterPro" id="IPR036761">
    <property type="entry name" value="TTHA0802/YceI-like_sf"/>
</dbReference>
<keyword evidence="4" id="KW-1185">Reference proteome</keyword>
<dbReference type="KEGG" id="dpf:ON006_26945"/>
<evidence type="ECO:0000313" key="3">
    <source>
        <dbReference type="EMBL" id="WAC11356.1"/>
    </source>
</evidence>
<feature type="domain" description="Lipid/polyisoprenoid-binding YceI-like" evidence="2">
    <location>
        <begin position="27"/>
        <end position="181"/>
    </location>
</feature>
<reference evidence="3" key="1">
    <citation type="submission" date="2022-11" db="EMBL/GenBank/DDBJ databases">
        <title>Dyadobacter pollutisoli sp. nov., isolated from plastic dumped soil.</title>
        <authorList>
            <person name="Kim J.M."/>
            <person name="Kim K.R."/>
            <person name="Lee J.K."/>
            <person name="Hao L."/>
            <person name="Jeon C.O."/>
        </authorList>
    </citation>
    <scope>NUCLEOTIDE SEQUENCE</scope>
    <source>
        <strain evidence="3">U1</strain>
    </source>
</reference>
<feature type="signal peptide" evidence="1">
    <location>
        <begin position="1"/>
        <end position="25"/>
    </location>
</feature>
<proteinExistence type="predicted"/>
<sequence>MKTYFFRMVFATLLGITLHSVQVSAQGGMFATTAGSTRFSASTPLENIEAENKKSQAILNTANNEIAIRMNMRDFVFPNKLMQEHFNENYIESVKYPTATFSGKVDKAPDYTKDGQYDLSATGKFTVHGVTKERTINGKMKIEGGKISITSDFNVALVDHNIEVPSVVFVKIAQVISVKANYVLTPYKK</sequence>